<keyword evidence="8" id="KW-0675">Receptor</keyword>
<keyword evidence="9" id="KW-0325">Glycoprotein</keyword>
<evidence type="ECO:0000256" key="1">
    <source>
        <dbReference type="ARBA" id="ARBA00004479"/>
    </source>
</evidence>
<evidence type="ECO:0000256" key="8">
    <source>
        <dbReference type="ARBA" id="ARBA00023170"/>
    </source>
</evidence>
<sequence>MFGELPYTLQHSTRLIMLDLSDNHFNGSVPAWIGDKLSKFEILSLRSNNFDGHIPQKICQLQSLQILDLGNNNVSGAIPKCFSNLSAMANKSNQHSYILFQWSSISTNFLYLSALLVLKGREDEYSATLGLIRSMCFSTNRLIGEIPKELGSLVEPRSLNLSGNLLIGNIPDKIGNMELMDSLDLSESIEW</sequence>
<evidence type="ECO:0008006" key="12">
    <source>
        <dbReference type="Google" id="ProtNLM"/>
    </source>
</evidence>
<dbReference type="InterPro" id="IPR032675">
    <property type="entry name" value="LRR_dom_sf"/>
</dbReference>
<comment type="subcellular location">
    <subcellularLocation>
        <location evidence="1">Membrane</location>
        <topology evidence="1">Single-pass type I membrane protein</topology>
    </subcellularLocation>
</comment>
<proteinExistence type="predicted"/>
<comment type="caution">
    <text evidence="10">The sequence shown here is derived from an EMBL/GenBank/DDBJ whole genome shotgun (WGS) entry which is preliminary data.</text>
</comment>
<keyword evidence="7" id="KW-0472">Membrane</keyword>
<dbReference type="FunFam" id="3.80.10.10:FF:000383">
    <property type="entry name" value="Leucine-rich repeat receptor protein kinase EMS1"/>
    <property type="match status" value="1"/>
</dbReference>
<evidence type="ECO:0000313" key="10">
    <source>
        <dbReference type="EMBL" id="MBA0755970.1"/>
    </source>
</evidence>
<reference evidence="10 11" key="1">
    <citation type="journal article" date="2019" name="Genome Biol. Evol.">
        <title>Insights into the evolution of the New World diploid cottons (Gossypium, subgenus Houzingenia) based on genome sequencing.</title>
        <authorList>
            <person name="Grover C.E."/>
            <person name="Arick M.A. 2nd"/>
            <person name="Thrash A."/>
            <person name="Conover J.L."/>
            <person name="Sanders W.S."/>
            <person name="Peterson D.G."/>
            <person name="Frelichowski J.E."/>
            <person name="Scheffler J.A."/>
            <person name="Scheffler B.E."/>
            <person name="Wendel J.F."/>
        </authorList>
    </citation>
    <scope>NUCLEOTIDE SEQUENCE [LARGE SCALE GENOMIC DNA]</scope>
    <source>
        <strain evidence="10">5</strain>
        <tissue evidence="10">Leaf</tissue>
    </source>
</reference>
<dbReference type="Gene3D" id="3.80.10.10">
    <property type="entry name" value="Ribonuclease Inhibitor"/>
    <property type="match status" value="1"/>
</dbReference>
<dbReference type="SUPFAM" id="SSF52058">
    <property type="entry name" value="L domain-like"/>
    <property type="match status" value="1"/>
</dbReference>
<evidence type="ECO:0000256" key="5">
    <source>
        <dbReference type="ARBA" id="ARBA00022737"/>
    </source>
</evidence>
<dbReference type="Proteomes" id="UP000593579">
    <property type="component" value="Unassembled WGS sequence"/>
</dbReference>
<evidence type="ECO:0000256" key="6">
    <source>
        <dbReference type="ARBA" id="ARBA00022989"/>
    </source>
</evidence>
<evidence type="ECO:0000256" key="3">
    <source>
        <dbReference type="ARBA" id="ARBA00022692"/>
    </source>
</evidence>
<keyword evidence="11" id="KW-1185">Reference proteome</keyword>
<dbReference type="InterPro" id="IPR046956">
    <property type="entry name" value="RLP23-like"/>
</dbReference>
<evidence type="ECO:0000313" key="11">
    <source>
        <dbReference type="Proteomes" id="UP000593579"/>
    </source>
</evidence>
<keyword evidence="4" id="KW-0732">Signal</keyword>
<keyword evidence="3" id="KW-0812">Transmembrane</keyword>
<evidence type="ECO:0000256" key="7">
    <source>
        <dbReference type="ARBA" id="ARBA00023136"/>
    </source>
</evidence>
<name>A0A7J9D5I3_GOSGO</name>
<accession>A0A7J9D5I3</accession>
<dbReference type="Pfam" id="PF00560">
    <property type="entry name" value="LRR_1"/>
    <property type="match status" value="4"/>
</dbReference>
<dbReference type="PANTHER" id="PTHR48063">
    <property type="entry name" value="LRR RECEPTOR-LIKE KINASE"/>
    <property type="match status" value="1"/>
</dbReference>
<evidence type="ECO:0000256" key="9">
    <source>
        <dbReference type="ARBA" id="ARBA00023180"/>
    </source>
</evidence>
<keyword evidence="5" id="KW-0677">Repeat</keyword>
<organism evidence="10 11">
    <name type="scientific">Gossypium gossypioides</name>
    <name type="common">Mexican cotton</name>
    <name type="synonym">Selera gossypioides</name>
    <dbReference type="NCBI Taxonomy" id="34282"/>
    <lineage>
        <taxon>Eukaryota</taxon>
        <taxon>Viridiplantae</taxon>
        <taxon>Streptophyta</taxon>
        <taxon>Embryophyta</taxon>
        <taxon>Tracheophyta</taxon>
        <taxon>Spermatophyta</taxon>
        <taxon>Magnoliopsida</taxon>
        <taxon>eudicotyledons</taxon>
        <taxon>Gunneridae</taxon>
        <taxon>Pentapetalae</taxon>
        <taxon>rosids</taxon>
        <taxon>malvids</taxon>
        <taxon>Malvales</taxon>
        <taxon>Malvaceae</taxon>
        <taxon>Malvoideae</taxon>
        <taxon>Gossypium</taxon>
    </lineage>
</organism>
<evidence type="ECO:0000256" key="4">
    <source>
        <dbReference type="ARBA" id="ARBA00022729"/>
    </source>
</evidence>
<dbReference type="AlphaFoldDB" id="A0A7J9D5I3"/>
<dbReference type="InterPro" id="IPR001611">
    <property type="entry name" value="Leu-rich_rpt"/>
</dbReference>
<protein>
    <recommendedName>
        <fullName evidence="12">Leucine-rich repeat-containing N-terminal plant-type domain-containing protein</fullName>
    </recommendedName>
</protein>
<dbReference type="GO" id="GO:0016020">
    <property type="term" value="C:membrane"/>
    <property type="evidence" value="ECO:0007669"/>
    <property type="project" value="UniProtKB-SubCell"/>
</dbReference>
<dbReference type="PANTHER" id="PTHR48063:SF48">
    <property type="entry name" value="LRR RECEPTOR-LIKE SERINE_THREONINE-PROTEIN KINASE FLS2"/>
    <property type="match status" value="1"/>
</dbReference>
<keyword evidence="2" id="KW-0433">Leucine-rich repeat</keyword>
<keyword evidence="6" id="KW-1133">Transmembrane helix</keyword>
<evidence type="ECO:0000256" key="2">
    <source>
        <dbReference type="ARBA" id="ARBA00022614"/>
    </source>
</evidence>
<dbReference type="OrthoDB" id="1001215at2759"/>
<gene>
    <name evidence="10" type="ORF">Gogos_020287</name>
</gene>
<dbReference type="EMBL" id="JABEZY010272907">
    <property type="protein sequence ID" value="MBA0755970.1"/>
    <property type="molecule type" value="Genomic_DNA"/>
</dbReference>